<keyword evidence="3" id="KW-0963">Cytoplasm</keyword>
<dbReference type="PROSITE" id="PS00152">
    <property type="entry name" value="ATPASE_ALPHA_BETA"/>
    <property type="match status" value="1"/>
</dbReference>
<evidence type="ECO:0000313" key="10">
    <source>
        <dbReference type="EMBL" id="QHQ36444.1"/>
    </source>
</evidence>
<dbReference type="InterPro" id="IPR003593">
    <property type="entry name" value="AAA+_ATPase"/>
</dbReference>
<dbReference type="GO" id="GO:0008564">
    <property type="term" value="F:protein-exporting ATPase activity"/>
    <property type="evidence" value="ECO:0007669"/>
    <property type="project" value="UniProtKB-EC"/>
</dbReference>
<evidence type="ECO:0000256" key="6">
    <source>
        <dbReference type="ARBA" id="ARBA00022927"/>
    </source>
</evidence>
<dbReference type="GO" id="GO:0046933">
    <property type="term" value="F:proton-transporting ATP synthase activity, rotational mechanism"/>
    <property type="evidence" value="ECO:0007669"/>
    <property type="project" value="TreeGrafter"/>
</dbReference>
<dbReference type="EMBL" id="CP046620">
    <property type="protein sequence ID" value="QHQ36444.1"/>
    <property type="molecule type" value="Genomic_DNA"/>
</dbReference>
<keyword evidence="5" id="KW-0067">ATP-binding</keyword>
<dbReference type="GO" id="GO:0005737">
    <property type="term" value="C:cytoplasm"/>
    <property type="evidence" value="ECO:0007669"/>
    <property type="project" value="UniProtKB-SubCell"/>
</dbReference>
<dbReference type="Gene3D" id="3.40.50.12240">
    <property type="match status" value="1"/>
</dbReference>
<dbReference type="SUPFAM" id="SSF52540">
    <property type="entry name" value="P-loop containing nucleoside triphosphate hydrolases"/>
    <property type="match status" value="1"/>
</dbReference>
<dbReference type="GO" id="GO:0005524">
    <property type="term" value="F:ATP binding"/>
    <property type="evidence" value="ECO:0007669"/>
    <property type="project" value="UniProtKB-KW"/>
</dbReference>
<dbReference type="AlphaFoldDB" id="A0A6P1T0K8"/>
<evidence type="ECO:0000256" key="5">
    <source>
        <dbReference type="ARBA" id="ARBA00022840"/>
    </source>
</evidence>
<reference evidence="10 11" key="1">
    <citation type="submission" date="2019-12" db="EMBL/GenBank/DDBJ databases">
        <title>Complete genome sequence of Algicella marina strain 9Alg 56(T) isolated from the red alga Tichocarpus crinitus.</title>
        <authorList>
            <person name="Kim S.-G."/>
            <person name="Nedashkovskaya O.I."/>
        </authorList>
    </citation>
    <scope>NUCLEOTIDE SEQUENCE [LARGE SCALE GENOMIC DNA]</scope>
    <source>
        <strain evidence="10 11">9Alg 56</strain>
    </source>
</reference>
<evidence type="ECO:0000313" key="11">
    <source>
        <dbReference type="Proteomes" id="UP000464495"/>
    </source>
</evidence>
<keyword evidence="6" id="KW-0653">Protein transport</keyword>
<dbReference type="Proteomes" id="UP000464495">
    <property type="component" value="Chromosome"/>
</dbReference>
<feature type="domain" description="AAA+ ATPase" evidence="9">
    <location>
        <begin position="158"/>
        <end position="342"/>
    </location>
</feature>
<gene>
    <name evidence="10" type="ORF">GO499_15300</name>
</gene>
<evidence type="ECO:0000256" key="1">
    <source>
        <dbReference type="ARBA" id="ARBA00004496"/>
    </source>
</evidence>
<dbReference type="GO" id="GO:0016887">
    <property type="term" value="F:ATP hydrolysis activity"/>
    <property type="evidence" value="ECO:0007669"/>
    <property type="project" value="InterPro"/>
</dbReference>
<dbReference type="InterPro" id="IPR020003">
    <property type="entry name" value="ATPase_a/bsu_AS"/>
</dbReference>
<evidence type="ECO:0000256" key="4">
    <source>
        <dbReference type="ARBA" id="ARBA00022741"/>
    </source>
</evidence>
<accession>A0A6P1T0K8</accession>
<dbReference type="GO" id="GO:0030257">
    <property type="term" value="C:type III protein secretion system complex"/>
    <property type="evidence" value="ECO:0007669"/>
    <property type="project" value="InterPro"/>
</dbReference>
<dbReference type="InterPro" id="IPR005714">
    <property type="entry name" value="ATPase_T3SS_FliI/YscN"/>
</dbReference>
<name>A0A6P1T0K8_9RHOB</name>
<dbReference type="InterPro" id="IPR050053">
    <property type="entry name" value="ATPase_alpha/beta_chains"/>
</dbReference>
<dbReference type="RefSeq" id="WP_161862990.1">
    <property type="nucleotide sequence ID" value="NZ_CP046620.1"/>
</dbReference>
<dbReference type="NCBIfam" id="TIGR01026">
    <property type="entry name" value="fliI_yscN"/>
    <property type="match status" value="1"/>
</dbReference>
<dbReference type="Pfam" id="PF00006">
    <property type="entry name" value="ATP-synt_ab"/>
    <property type="match status" value="1"/>
</dbReference>
<dbReference type="GO" id="GO:0030254">
    <property type="term" value="P:protein secretion by the type III secretion system"/>
    <property type="evidence" value="ECO:0007669"/>
    <property type="project" value="InterPro"/>
</dbReference>
<dbReference type="PANTHER" id="PTHR15184:SF9">
    <property type="entry name" value="SPI-1 TYPE 3 SECRETION SYSTEM ATPASE"/>
    <property type="match status" value="1"/>
</dbReference>
<dbReference type="Pfam" id="PF18269">
    <property type="entry name" value="T3SS_ATPase_C"/>
    <property type="match status" value="1"/>
</dbReference>
<evidence type="ECO:0000256" key="2">
    <source>
        <dbReference type="ARBA" id="ARBA00022448"/>
    </source>
</evidence>
<comment type="subcellular location">
    <subcellularLocation>
        <location evidence="1">Cytoplasm</location>
    </subcellularLocation>
</comment>
<dbReference type="KEGG" id="amaq:GO499_15300"/>
<evidence type="ECO:0000256" key="3">
    <source>
        <dbReference type="ARBA" id="ARBA00022490"/>
    </source>
</evidence>
<dbReference type="InterPro" id="IPR027417">
    <property type="entry name" value="P-loop_NTPase"/>
</dbReference>
<dbReference type="InterPro" id="IPR000194">
    <property type="entry name" value="ATPase_F1/V1/A1_a/bsu_nucl-bd"/>
</dbReference>
<evidence type="ECO:0000256" key="8">
    <source>
        <dbReference type="ARBA" id="ARBA00034006"/>
    </source>
</evidence>
<evidence type="ECO:0000259" key="9">
    <source>
        <dbReference type="SMART" id="SM00382"/>
    </source>
</evidence>
<protein>
    <submittedName>
        <fullName evidence="10">FliI/YscN family ATPase</fullName>
    </submittedName>
</protein>
<comment type="catalytic activity">
    <reaction evidence="8">
        <text>ATP + H2O + cellular proteinSide 1 = ADP + phosphate + cellular proteinSide 2.</text>
        <dbReference type="EC" id="7.4.2.8"/>
    </reaction>
</comment>
<keyword evidence="7" id="KW-1278">Translocase</keyword>
<keyword evidence="4" id="KW-0547">Nucleotide-binding</keyword>
<keyword evidence="2" id="KW-0813">Transport</keyword>
<organism evidence="10 11">
    <name type="scientific">Algicella marina</name>
    <dbReference type="NCBI Taxonomy" id="2683284"/>
    <lineage>
        <taxon>Bacteria</taxon>
        <taxon>Pseudomonadati</taxon>
        <taxon>Pseudomonadota</taxon>
        <taxon>Alphaproteobacteria</taxon>
        <taxon>Rhodobacterales</taxon>
        <taxon>Paracoccaceae</taxon>
        <taxon>Algicella</taxon>
    </lineage>
</organism>
<dbReference type="PANTHER" id="PTHR15184">
    <property type="entry name" value="ATP SYNTHASE"/>
    <property type="match status" value="1"/>
</dbReference>
<evidence type="ECO:0000256" key="7">
    <source>
        <dbReference type="ARBA" id="ARBA00022967"/>
    </source>
</evidence>
<sequence>MFTNFLPLASEIAELRTCFRCGYVSSVGSGSLEVRGLGPVARVGDLVELEAAGDEVLRGEIVAITRESARVMMYSACEGVGLNVVARLVPISGPRPDESWKGRIIDAFGNPLDGRPLPRGAAEADLKAVPPAAAQRAALGKRLKTGEAALDTMLPLVRGQRIGIFAGSGVGKSSLLARLARGVEADIVVFALIGERGRELRHFTDHVLGEAGMARSVVITATSDQSPLIKRRAAWMAMSVAEYFRDQGKHVLFLADSVTRLAEAHREVALTAGEAPSLRAFPPSTSNLIANFAERAGPGPVGAGHITAVFSVLVAGSDMEEPVADITRGLLDGHVVLSREIAERGRFPAIDVRRSVSRSLPDAATAEENALIERTRALLGAYEMAEPMIQTGLYTPGSDPEIDAAIVIWPKLDAFFARQYPGGPAEAFAALKLCFEG</sequence>
<proteinExistence type="predicted"/>
<keyword evidence="11" id="KW-1185">Reference proteome</keyword>
<dbReference type="InterPro" id="IPR040627">
    <property type="entry name" value="T3SS_ATPase_C"/>
</dbReference>
<dbReference type="SMART" id="SM00382">
    <property type="entry name" value="AAA"/>
    <property type="match status" value="1"/>
</dbReference>